<evidence type="ECO:0000256" key="1">
    <source>
        <dbReference type="SAM" id="MobiDB-lite"/>
    </source>
</evidence>
<sequence length="53" mass="5553">MPGLSRHLTGRSNHTLSGSVEELLVSYQGTQSTDSSDARASKELDPAEKPGPG</sequence>
<name>A0A6J4QJX5_9ACTN</name>
<evidence type="ECO:0000313" key="2">
    <source>
        <dbReference type="EMBL" id="CAA9444215.1"/>
    </source>
</evidence>
<feature type="region of interest" description="Disordered" evidence="1">
    <location>
        <begin position="28"/>
        <end position="53"/>
    </location>
</feature>
<dbReference type="AlphaFoldDB" id="A0A6J4QJX5"/>
<organism evidence="2">
    <name type="scientific">uncultured Rubrobacteraceae bacterium</name>
    <dbReference type="NCBI Taxonomy" id="349277"/>
    <lineage>
        <taxon>Bacteria</taxon>
        <taxon>Bacillati</taxon>
        <taxon>Actinomycetota</taxon>
        <taxon>Rubrobacteria</taxon>
        <taxon>Rubrobacterales</taxon>
        <taxon>Rubrobacteraceae</taxon>
        <taxon>environmental samples</taxon>
    </lineage>
</organism>
<gene>
    <name evidence="2" type="ORF">AVDCRST_MAG58-248</name>
</gene>
<feature type="compositionally biased region" description="Basic and acidic residues" evidence="1">
    <location>
        <begin position="36"/>
        <end position="53"/>
    </location>
</feature>
<dbReference type="EMBL" id="CADCVF010000005">
    <property type="protein sequence ID" value="CAA9444215.1"/>
    <property type="molecule type" value="Genomic_DNA"/>
</dbReference>
<accession>A0A6J4QJX5</accession>
<proteinExistence type="predicted"/>
<reference evidence="2" key="1">
    <citation type="submission" date="2020-02" db="EMBL/GenBank/DDBJ databases">
        <authorList>
            <person name="Meier V. D."/>
        </authorList>
    </citation>
    <scope>NUCLEOTIDE SEQUENCE</scope>
    <source>
        <strain evidence="2">AVDCRST_MAG58</strain>
    </source>
</reference>
<protein>
    <submittedName>
        <fullName evidence="2">Uncharacterized protein</fullName>
    </submittedName>
</protein>